<feature type="transmembrane region" description="Helical" evidence="1">
    <location>
        <begin position="20"/>
        <end position="40"/>
    </location>
</feature>
<dbReference type="OrthoDB" id="264015at2759"/>
<dbReference type="PROSITE" id="PS50924">
    <property type="entry name" value="MHYT"/>
    <property type="match status" value="1"/>
</dbReference>
<feature type="domain" description="MHYT" evidence="2">
    <location>
        <begin position="17"/>
        <end position="216"/>
    </location>
</feature>
<dbReference type="AlphaFoldDB" id="A0A8H8UWL7"/>
<evidence type="ECO:0000256" key="1">
    <source>
        <dbReference type="SAM" id="Phobius"/>
    </source>
</evidence>
<keyword evidence="1" id="KW-1133">Transmembrane helix</keyword>
<dbReference type="PANTHER" id="PTHR35152">
    <property type="entry name" value="DOMAIN SIGNALLING PROTEIN, PUTATIVE (AFU_ORTHOLOGUE AFUA_5G11310)-RELATED"/>
    <property type="match status" value="1"/>
</dbReference>
<keyword evidence="1" id="KW-0472">Membrane</keyword>
<protein>
    <recommendedName>
        <fullName evidence="2">MHYT domain-containing protein</fullName>
    </recommendedName>
</protein>
<gene>
    <name evidence="3" type="ORF">TWF679_000842</name>
</gene>
<dbReference type="InterPro" id="IPR005330">
    <property type="entry name" value="MHYT_dom"/>
</dbReference>
<accession>A0A8H8UWL7</accession>
<organism evidence="3 4">
    <name type="scientific">Orbilia oligospora</name>
    <name type="common">Nematode-trapping fungus</name>
    <name type="synonym">Arthrobotrys oligospora</name>
    <dbReference type="NCBI Taxonomy" id="2813651"/>
    <lineage>
        <taxon>Eukaryota</taxon>
        <taxon>Fungi</taxon>
        <taxon>Dikarya</taxon>
        <taxon>Ascomycota</taxon>
        <taxon>Pezizomycotina</taxon>
        <taxon>Orbiliomycetes</taxon>
        <taxon>Orbiliales</taxon>
        <taxon>Orbiliaceae</taxon>
        <taxon>Orbilia</taxon>
    </lineage>
</organism>
<dbReference type="EMBL" id="WIWT01000109">
    <property type="protein sequence ID" value="KAF3200269.1"/>
    <property type="molecule type" value="Genomic_DNA"/>
</dbReference>
<dbReference type="PANTHER" id="PTHR35152:SF1">
    <property type="entry name" value="DOMAIN SIGNALLING PROTEIN, PUTATIVE (AFU_ORTHOLOGUE AFUA_5G11310)-RELATED"/>
    <property type="match status" value="1"/>
</dbReference>
<keyword evidence="1" id="KW-0812">Transmembrane</keyword>
<proteinExistence type="predicted"/>
<feature type="transmembrane region" description="Helical" evidence="1">
    <location>
        <begin position="154"/>
        <end position="180"/>
    </location>
</feature>
<feature type="transmembrane region" description="Helical" evidence="1">
    <location>
        <begin position="52"/>
        <end position="74"/>
    </location>
</feature>
<feature type="transmembrane region" description="Helical" evidence="1">
    <location>
        <begin position="192"/>
        <end position="213"/>
    </location>
</feature>
<dbReference type="Pfam" id="PF03707">
    <property type="entry name" value="MHYT"/>
    <property type="match status" value="2"/>
</dbReference>
<comment type="caution">
    <text evidence="3">The sequence shown here is derived from an EMBL/GenBank/DDBJ whole genome shotgun (WGS) entry which is preliminary data.</text>
</comment>
<dbReference type="Proteomes" id="UP000614610">
    <property type="component" value="Unassembled WGS sequence"/>
</dbReference>
<evidence type="ECO:0000313" key="3">
    <source>
        <dbReference type="EMBL" id="KAF3200269.1"/>
    </source>
</evidence>
<reference evidence="3" key="1">
    <citation type="submission" date="2019-06" db="EMBL/GenBank/DDBJ databases">
        <authorList>
            <person name="Palmer J.M."/>
        </authorList>
    </citation>
    <scope>NUCLEOTIDE SEQUENCE</scope>
    <source>
        <strain evidence="3">TWF679</strain>
    </source>
</reference>
<evidence type="ECO:0000259" key="2">
    <source>
        <dbReference type="PROSITE" id="PS50924"/>
    </source>
</evidence>
<feature type="transmembrane region" description="Helical" evidence="1">
    <location>
        <begin position="233"/>
        <end position="258"/>
    </location>
</feature>
<sequence>MTERPTLLPGEIAHQNFEVGYIALSYAVSYIGSVTTLELLNRRTGNRGWYNWSLLVGSAISMGSIAIWGMHFIGNRAIILDYGVESHQLIYNSSFTALSFFLPIVVLLSAYMFIGTNEDVSIVRVSVGGTTAGLAVVLMHYLGQFGVSNYTSVYKIPFVIGSVIIAILASNVALVVFFVSRSRWAGTWWKRIGCSFVLAGAVSGMHWLATVGTSYRLRSAALPKSTLDRKQTVVVVVTLAQCVFTCTCLLAYAIVLGAKARQMVTKIRKVTLSAVMFDPDGRLMVSTSGSLPTEVITDTLNSLLDQEFSKEHPVFLWFYRVSRSWSGVKDIVSVMQQHLRHVDVKKLGTEEQSELNLIFREMLCVAAKKLSEQLRQPLECIGALHDDILHTSSNSRSRVNTPIGPSDVERLRKVSAGKGQTLFVYREVTREEAARLQSHGYRFTSVKIATDVVARSLQVQREVLTEHLKNMRDASQIESILEPGIHIGGFACRANVEGGFDVLVQKLQPNLIPSVQLPIPALTDELKQVMQLLHGMTLGNALRALEIKQNSTSGIDRSYLEEVRSAVRALTKAYPDNFWQDAIFSSVPVTMPCRSGNVEVDHATAQMFVFRTIVPIHQRELSDGIRMAPFDFFTAQQRAFSTSRDHEVFARQIHTEFSGLSERYLRTPKPSIIPRRLRALFLGSGRPTTAEKTLVENPFANIMISQAVDVHSAKTSMEIHELDTLRTTGAAIVVREVEEPTWAEDYFHLLMSKPRSP</sequence>
<feature type="transmembrane region" description="Helical" evidence="1">
    <location>
        <begin position="94"/>
        <end position="114"/>
    </location>
</feature>
<evidence type="ECO:0000313" key="4">
    <source>
        <dbReference type="Proteomes" id="UP000614610"/>
    </source>
</evidence>
<name>A0A8H8UWL7_ORBOL</name>
<feature type="transmembrane region" description="Helical" evidence="1">
    <location>
        <begin position="121"/>
        <end position="142"/>
    </location>
</feature>